<dbReference type="OMA" id="CIFNDNI"/>
<accession>E2AMS8</accession>
<dbReference type="InParanoid" id="E2AMS8"/>
<reference evidence="1 2" key="1">
    <citation type="journal article" date="2010" name="Science">
        <title>Genomic comparison of the ants Camponotus floridanus and Harpegnathos saltator.</title>
        <authorList>
            <person name="Bonasio R."/>
            <person name="Zhang G."/>
            <person name="Ye C."/>
            <person name="Mutti N.S."/>
            <person name="Fang X."/>
            <person name="Qin N."/>
            <person name="Donahue G."/>
            <person name="Yang P."/>
            <person name="Li Q."/>
            <person name="Li C."/>
            <person name="Zhang P."/>
            <person name="Huang Z."/>
            <person name="Berger S.L."/>
            <person name="Reinberg D."/>
            <person name="Wang J."/>
            <person name="Liebig J."/>
        </authorList>
    </citation>
    <scope>NUCLEOTIDE SEQUENCE [LARGE SCALE GENOMIC DNA]</scope>
    <source>
        <strain evidence="2">C129</strain>
    </source>
</reference>
<dbReference type="EMBL" id="GL440891">
    <property type="protein sequence ID" value="EFN65263.1"/>
    <property type="molecule type" value="Genomic_DNA"/>
</dbReference>
<evidence type="ECO:0000313" key="1">
    <source>
        <dbReference type="EMBL" id="EFN65263.1"/>
    </source>
</evidence>
<organism evidence="2">
    <name type="scientific">Camponotus floridanus</name>
    <name type="common">Florida carpenter ant</name>
    <dbReference type="NCBI Taxonomy" id="104421"/>
    <lineage>
        <taxon>Eukaryota</taxon>
        <taxon>Metazoa</taxon>
        <taxon>Ecdysozoa</taxon>
        <taxon>Arthropoda</taxon>
        <taxon>Hexapoda</taxon>
        <taxon>Insecta</taxon>
        <taxon>Pterygota</taxon>
        <taxon>Neoptera</taxon>
        <taxon>Endopterygota</taxon>
        <taxon>Hymenoptera</taxon>
        <taxon>Apocrita</taxon>
        <taxon>Aculeata</taxon>
        <taxon>Formicoidea</taxon>
        <taxon>Formicidae</taxon>
        <taxon>Formicinae</taxon>
        <taxon>Camponotus</taxon>
    </lineage>
</organism>
<feature type="non-terminal residue" evidence="1">
    <location>
        <position position="1"/>
    </location>
</feature>
<proteinExistence type="predicted"/>
<evidence type="ECO:0000313" key="2">
    <source>
        <dbReference type="Proteomes" id="UP000000311"/>
    </source>
</evidence>
<gene>
    <name evidence="1" type="ORF">EAG_12347</name>
</gene>
<sequence length="63" mass="6809">RCLGGYTQNSNESFNNILWRIAPKNTNSSSTIVETAAYLAVSIFNEGAPSLMKVMAIMRVAVG</sequence>
<protein>
    <submittedName>
        <fullName evidence="1">Uncharacterized protein</fullName>
    </submittedName>
</protein>
<name>E2AMS8_CAMFO</name>
<feature type="non-terminal residue" evidence="1">
    <location>
        <position position="63"/>
    </location>
</feature>
<dbReference type="AlphaFoldDB" id="E2AMS8"/>
<keyword evidence="2" id="KW-1185">Reference proteome</keyword>
<dbReference type="Proteomes" id="UP000000311">
    <property type="component" value="Unassembled WGS sequence"/>
</dbReference>